<evidence type="ECO:0000313" key="4">
    <source>
        <dbReference type="EMBL" id="GMH47888.1"/>
    </source>
</evidence>
<evidence type="ECO:0000256" key="2">
    <source>
        <dbReference type="SAM" id="Phobius"/>
    </source>
</evidence>
<feature type="domain" description="Tyrosine-protein kinase ephrin type A/B receptor-like" evidence="3">
    <location>
        <begin position="266"/>
        <end position="311"/>
    </location>
</feature>
<comment type="caution">
    <text evidence="4">The sequence shown here is derived from an EMBL/GenBank/DDBJ whole genome shotgun (WGS) entry which is preliminary data.</text>
</comment>
<dbReference type="PANTHER" id="PTHR46967">
    <property type="entry name" value="INSULIN-LIKE GROWTH FACTOR BINDING PROTEIN,N-TERMINAL"/>
    <property type="match status" value="1"/>
</dbReference>
<dbReference type="Gene3D" id="2.10.50.10">
    <property type="entry name" value="Tumor Necrosis Factor Receptor, subunit A, domain 2"/>
    <property type="match status" value="4"/>
</dbReference>
<dbReference type="AlphaFoldDB" id="A0A9W6ZB45"/>
<sequence length="622" mass="66004">MKFYDTTTEPTRLPSLGEREQTLRQNLPLRGKLTDGNERDMKGPIIMEGVKKWSGGLAFLSILSILSLLSLLVMGGYPAGALLEKGHVGKVLPPSSTSSQVHTHLPSQRSLFQAIVNIGASAVLDFRGTEARFDTLHNEEGVCHPTTQDPEPTTLWEDGTLAATPGRVLDALHTFLSHFSDLASDVSLEIASGNGDDIYNDGGTITIHNTCPSPYSSNTPNQGSALDTSGTVNGNKYSYSDNQCFDACPPPTLPTDGQACIGCESGEYVNTELKECFPCEQGKFQPESNQDSCIPCPDGQTGLTFGAKSLEEASCIACLCPVGTRCDPTDNKNCIPCLAGTHASLFGSEQCTECPKGYVSGQEDAFCSPCSEGFFSNHDNTVCLPCPPGTFSGLASTKCTDCEIGKFASGQNNKFCSACSEGFFSNHNNTVCLPCPPGTFSGVSANKCIACEIGKFALGHNNTGCTFCDDKDVLKGSTTAKNSSSSSSSCECEAGEYEDEDEDGSTSEGFFSNHNNTACLPCPPGTFSGVSANKCIACEIGKFALGHNNTGCTFCDDKDVLKGSTTAKNSSSSPSSCKCEAGEYEDEDEDGSTRSCELVLEGMSREVNGCWRSRVRVFYKIP</sequence>
<accession>A0A9W6ZB45</accession>
<organism evidence="4 5">
    <name type="scientific">Triparma retinervis</name>
    <dbReference type="NCBI Taxonomy" id="2557542"/>
    <lineage>
        <taxon>Eukaryota</taxon>
        <taxon>Sar</taxon>
        <taxon>Stramenopiles</taxon>
        <taxon>Ochrophyta</taxon>
        <taxon>Bolidophyceae</taxon>
        <taxon>Parmales</taxon>
        <taxon>Triparmaceae</taxon>
        <taxon>Triparma</taxon>
    </lineage>
</organism>
<dbReference type="OrthoDB" id="439917at2759"/>
<reference evidence="4" key="1">
    <citation type="submission" date="2022-07" db="EMBL/GenBank/DDBJ databases">
        <title>Genome analysis of Parmales, a sister group of diatoms, reveals the evolutionary specialization of diatoms from phago-mixotrophs to photoautotrophs.</title>
        <authorList>
            <person name="Ban H."/>
            <person name="Sato S."/>
            <person name="Yoshikawa S."/>
            <person name="Kazumasa Y."/>
            <person name="Nakamura Y."/>
            <person name="Ichinomiya M."/>
            <person name="Saitoh K."/>
            <person name="Sato N."/>
            <person name="Blanc-Mathieu R."/>
            <person name="Endo H."/>
            <person name="Kuwata A."/>
            <person name="Ogata H."/>
        </authorList>
    </citation>
    <scope>NUCLEOTIDE SEQUENCE</scope>
</reference>
<dbReference type="SUPFAM" id="SSF57184">
    <property type="entry name" value="Growth factor receptor domain"/>
    <property type="match status" value="2"/>
</dbReference>
<gene>
    <name evidence="4" type="ORF">TrRE_jg567</name>
</gene>
<keyword evidence="2" id="KW-1133">Transmembrane helix</keyword>
<dbReference type="Pfam" id="PF07699">
    <property type="entry name" value="Ephrin_rec_like"/>
    <property type="match status" value="1"/>
</dbReference>
<feature type="region of interest" description="Disordered" evidence="1">
    <location>
        <begin position="564"/>
        <end position="590"/>
    </location>
</feature>
<dbReference type="Proteomes" id="UP001165082">
    <property type="component" value="Unassembled WGS sequence"/>
</dbReference>
<dbReference type="SMART" id="SM01411">
    <property type="entry name" value="Ephrin_rec_like"/>
    <property type="match status" value="5"/>
</dbReference>
<keyword evidence="5" id="KW-1185">Reference proteome</keyword>
<evidence type="ECO:0000313" key="5">
    <source>
        <dbReference type="Proteomes" id="UP001165082"/>
    </source>
</evidence>
<evidence type="ECO:0000259" key="3">
    <source>
        <dbReference type="Pfam" id="PF07699"/>
    </source>
</evidence>
<evidence type="ECO:0000256" key="1">
    <source>
        <dbReference type="SAM" id="MobiDB-lite"/>
    </source>
</evidence>
<dbReference type="InterPro" id="IPR009030">
    <property type="entry name" value="Growth_fac_rcpt_cys_sf"/>
</dbReference>
<proteinExistence type="predicted"/>
<dbReference type="PANTHER" id="PTHR46967:SF1">
    <property type="entry name" value="KERATIN-ASSOCIATED PROTEIN 16-1-LIKE"/>
    <property type="match status" value="1"/>
</dbReference>
<dbReference type="EMBL" id="BRXZ01005662">
    <property type="protein sequence ID" value="GMH47888.1"/>
    <property type="molecule type" value="Genomic_DNA"/>
</dbReference>
<name>A0A9W6ZB45_9STRA</name>
<keyword evidence="2" id="KW-0472">Membrane</keyword>
<feature type="transmembrane region" description="Helical" evidence="2">
    <location>
        <begin position="57"/>
        <end position="77"/>
    </location>
</feature>
<protein>
    <recommendedName>
        <fullName evidence="3">Tyrosine-protein kinase ephrin type A/B receptor-like domain-containing protein</fullName>
    </recommendedName>
</protein>
<keyword evidence="2" id="KW-0812">Transmembrane</keyword>
<dbReference type="InterPro" id="IPR011641">
    <property type="entry name" value="Tyr-kin_ephrin_A/B_rcpt-like"/>
</dbReference>